<dbReference type="InterPro" id="IPR020841">
    <property type="entry name" value="PKS_Beta-ketoAc_synthase_dom"/>
</dbReference>
<dbReference type="InterPro" id="IPR014030">
    <property type="entry name" value="Ketoacyl_synth_N"/>
</dbReference>
<organism evidence="6 7">
    <name type="scientific">Folsomia candida</name>
    <name type="common">Springtail</name>
    <dbReference type="NCBI Taxonomy" id="158441"/>
    <lineage>
        <taxon>Eukaryota</taxon>
        <taxon>Metazoa</taxon>
        <taxon>Ecdysozoa</taxon>
        <taxon>Arthropoda</taxon>
        <taxon>Hexapoda</taxon>
        <taxon>Collembola</taxon>
        <taxon>Entomobryomorpha</taxon>
        <taxon>Isotomoidea</taxon>
        <taxon>Isotomidae</taxon>
        <taxon>Proisotominae</taxon>
        <taxon>Folsomia</taxon>
    </lineage>
</organism>
<dbReference type="InterPro" id="IPR014031">
    <property type="entry name" value="Ketoacyl_synth_C"/>
</dbReference>
<dbReference type="InterPro" id="IPR016039">
    <property type="entry name" value="Thiolase-like"/>
</dbReference>
<dbReference type="EMBL" id="LNIX01000016">
    <property type="protein sequence ID" value="OXA45943.1"/>
    <property type="molecule type" value="Genomic_DNA"/>
</dbReference>
<dbReference type="Pfam" id="PF02801">
    <property type="entry name" value="Ketoacyl-synt_C"/>
    <property type="match status" value="1"/>
</dbReference>
<evidence type="ECO:0000256" key="4">
    <source>
        <dbReference type="RuleBase" id="RU003694"/>
    </source>
</evidence>
<evidence type="ECO:0000256" key="1">
    <source>
        <dbReference type="ARBA" id="ARBA00022450"/>
    </source>
</evidence>
<gene>
    <name evidence="6" type="ORF">Fcan01_18916</name>
</gene>
<proteinExistence type="inferred from homology"/>
<dbReference type="Proteomes" id="UP000198287">
    <property type="component" value="Unassembled WGS sequence"/>
</dbReference>
<feature type="domain" description="Ketosynthase family 3 (KS3)" evidence="5">
    <location>
        <begin position="127"/>
        <end position="466"/>
    </location>
</feature>
<comment type="similarity">
    <text evidence="4">Belongs to the thiolase-like superfamily. Beta-ketoacyl-ACP synthases family.</text>
</comment>
<comment type="caution">
    <text evidence="6">The sequence shown here is derived from an EMBL/GenBank/DDBJ whole genome shotgun (WGS) entry which is preliminary data.</text>
</comment>
<dbReference type="STRING" id="158441.A0A226DL45"/>
<evidence type="ECO:0000313" key="6">
    <source>
        <dbReference type="EMBL" id="OXA45943.1"/>
    </source>
</evidence>
<sequence length="466" mass="51052">MTLANLFDGMIQLTSFAEIKVDFWTQLLLTCSTILDFDRICLIDPSSLSLNLNAHFINRKIYWSTRAVYMKQKFVADLTTGDTKLEPSTKIAFLGESINPTTDRMKDLFDFRNKIKQMAYAKPQCETEPITVIGMSCRMPDSCGVDEYWKTYLDGKSVIRPHPDGRWTTEQIGAMGNIRIECGFVPCSVDEFDGDFFEMSPVECNFTDPQQRSSTEVSWEALEDAGINPQSLAGSMTAIYSGCWTQDYNDLIQKFAPPSTGELRWYMGNSYAAGAARLAHIYKVRGPNLGVDVACSSSFVAVGQAVHDLRRGAANLAIATTANLIIKPTYQNDVVLSKDSRCKTFDASANGFARSEGVAALILKRLSDAVRDGDRIHSIIMGYGATQEGETKSVGTPTVEMEALAMELSLRDAGMKPEQIQVVEAHGTGTAKGDPLEIKAISKAYSASGRTDPLIITAGKANIGHT</sequence>
<dbReference type="PANTHER" id="PTHR43775:SF37">
    <property type="entry name" value="SI:DKEY-61P9.11"/>
    <property type="match status" value="1"/>
</dbReference>
<keyword evidence="2" id="KW-0597">Phosphoprotein</keyword>
<evidence type="ECO:0000313" key="7">
    <source>
        <dbReference type="Proteomes" id="UP000198287"/>
    </source>
</evidence>
<dbReference type="SUPFAM" id="SSF53901">
    <property type="entry name" value="Thiolase-like"/>
    <property type="match status" value="1"/>
</dbReference>
<dbReference type="PROSITE" id="PS52004">
    <property type="entry name" value="KS3_2"/>
    <property type="match status" value="1"/>
</dbReference>
<accession>A0A226DL45</accession>
<dbReference type="InterPro" id="IPR050091">
    <property type="entry name" value="PKS_NRPS_Biosynth_Enz"/>
</dbReference>
<dbReference type="GO" id="GO:0004315">
    <property type="term" value="F:3-oxoacyl-[acyl-carrier-protein] synthase activity"/>
    <property type="evidence" value="ECO:0007669"/>
    <property type="project" value="InterPro"/>
</dbReference>
<dbReference type="PANTHER" id="PTHR43775">
    <property type="entry name" value="FATTY ACID SYNTHASE"/>
    <property type="match status" value="1"/>
</dbReference>
<dbReference type="PROSITE" id="PS00606">
    <property type="entry name" value="KS3_1"/>
    <property type="match status" value="1"/>
</dbReference>
<dbReference type="CDD" id="cd00833">
    <property type="entry name" value="PKS"/>
    <property type="match status" value="1"/>
</dbReference>
<dbReference type="SMART" id="SM00825">
    <property type="entry name" value="PKS_KS"/>
    <property type="match status" value="1"/>
</dbReference>
<dbReference type="AlphaFoldDB" id="A0A226DL45"/>
<evidence type="ECO:0000256" key="3">
    <source>
        <dbReference type="ARBA" id="ARBA00022679"/>
    </source>
</evidence>
<keyword evidence="7" id="KW-1185">Reference proteome</keyword>
<evidence type="ECO:0000259" key="5">
    <source>
        <dbReference type="PROSITE" id="PS52004"/>
    </source>
</evidence>
<keyword evidence="3 4" id="KW-0808">Transferase</keyword>
<dbReference type="GO" id="GO:0004312">
    <property type="term" value="F:fatty acid synthase activity"/>
    <property type="evidence" value="ECO:0007669"/>
    <property type="project" value="TreeGrafter"/>
</dbReference>
<reference evidence="6 7" key="1">
    <citation type="submission" date="2015-12" db="EMBL/GenBank/DDBJ databases">
        <title>The genome of Folsomia candida.</title>
        <authorList>
            <person name="Faddeeva A."/>
            <person name="Derks M.F."/>
            <person name="Anvar Y."/>
            <person name="Smit S."/>
            <person name="Van Straalen N."/>
            <person name="Roelofs D."/>
        </authorList>
    </citation>
    <scope>NUCLEOTIDE SEQUENCE [LARGE SCALE GENOMIC DNA]</scope>
    <source>
        <strain evidence="6 7">VU population</strain>
        <tissue evidence="6">Whole body</tissue>
    </source>
</reference>
<dbReference type="Pfam" id="PF00109">
    <property type="entry name" value="ketoacyl-synt"/>
    <property type="match status" value="1"/>
</dbReference>
<dbReference type="InterPro" id="IPR018201">
    <property type="entry name" value="Ketoacyl_synth_AS"/>
</dbReference>
<evidence type="ECO:0000256" key="2">
    <source>
        <dbReference type="ARBA" id="ARBA00022553"/>
    </source>
</evidence>
<dbReference type="OrthoDB" id="329835at2759"/>
<dbReference type="OMA" id="PRDRGWP"/>
<dbReference type="GO" id="GO:0006633">
    <property type="term" value="P:fatty acid biosynthetic process"/>
    <property type="evidence" value="ECO:0007669"/>
    <property type="project" value="InterPro"/>
</dbReference>
<protein>
    <submittedName>
        <fullName evidence="6">Phthiocerol synthesis polyketide synthase type I PpsC</fullName>
    </submittedName>
</protein>
<dbReference type="Gene3D" id="3.40.47.10">
    <property type="match status" value="1"/>
</dbReference>
<name>A0A226DL45_FOLCA</name>
<keyword evidence="1" id="KW-0596">Phosphopantetheine</keyword>